<dbReference type="Pfam" id="PF00139">
    <property type="entry name" value="Lectin_legB"/>
    <property type="match status" value="1"/>
</dbReference>
<evidence type="ECO:0000313" key="19">
    <source>
        <dbReference type="EMBL" id="KAH7280218.1"/>
    </source>
</evidence>
<keyword evidence="11 16" id="KW-0067">ATP-binding</keyword>
<evidence type="ECO:0000256" key="6">
    <source>
        <dbReference type="ARBA" id="ARBA00022692"/>
    </source>
</evidence>
<dbReference type="InterPro" id="IPR000719">
    <property type="entry name" value="Prot_kinase_dom"/>
</dbReference>
<keyword evidence="5" id="KW-0808">Transferase</keyword>
<dbReference type="GO" id="GO:0004672">
    <property type="term" value="F:protein kinase activity"/>
    <property type="evidence" value="ECO:0007669"/>
    <property type="project" value="InterPro"/>
</dbReference>
<dbReference type="GO" id="GO:0030246">
    <property type="term" value="F:carbohydrate binding"/>
    <property type="evidence" value="ECO:0007669"/>
    <property type="project" value="UniProtKB-KW"/>
</dbReference>
<dbReference type="OMA" id="WSLSIET"/>
<sequence length="792" mass="88138">MSPERSAGLQELMQREANYIQRCCRQLIIPIICLTSLMMHPIAGDNSDLEIGFSIPRFDSLNNIFYESPTNDGELLPPVQISGNDLFLTPDPSFTITNKQLYYIGRIVYNQSFEFIPPETAVKEVSSFNTSFTFQIKTTNTYGKCGDGLAFFITSDLEPPPNSTGRYLGLESEQSHESNTAAGITRISEALPSSKSTFFAVEFDTFQNVEFNDPSASHIGFDINSLNSSAYLDTSGDNECCRSNQDANEPGECPFCSAAPTQIHTQGNDSKRFVKGFYPELFLYANYTLTAWIEYHAEAHLIQLWMTNQSSDKRPDKPCLTMEYNLTEIFQPKMFVGLSAASGANFEGTIIYSWDFSLYVKKNKCSSKKMEHSVIIIIICLLTAVIMCTATVIRTRKSPWRRTNKGDLRLTSLESLSQMDTSQIAIPRYSYRSLKKAVNGFNESARIGRGGFSSVYKGVLEGRQVAIKRLKDGVAMEVEFLSEIQIISQIRHRNLLHLQGWCYEKGKALLVYDYMPNGSLDAHLFGSTGSETLDCDTRLKILNGVASALEYLHGGLEQCVLHRDIKAANVLLTDNFEALLGDFGLARLITHNQAVTMTAAGTPGYVAPEVVYTGKATDKADVYAFGVLAVELACGRRVIDSHEVHLIDWVWSLHQNGNIIDAIDPRLQPASTSYTISQSCIERGGGEEDDDTHQGCDKSEVACSHDSSVSVELIGPSSMEHKWRCVLHLGLLCCHPCADARPTMRQVNQALQEHKLLHIPPYKPIYYPSFSFSLSHSTLSISEHYTCPPSLD</sequence>
<comment type="similarity">
    <text evidence="2">In the N-terminal section; belongs to the leguminous lectin family.</text>
</comment>
<dbReference type="Gene3D" id="1.10.510.10">
    <property type="entry name" value="Transferase(Phosphotransferase) domain 1"/>
    <property type="match status" value="1"/>
</dbReference>
<evidence type="ECO:0000256" key="4">
    <source>
        <dbReference type="ARBA" id="ARBA00022475"/>
    </source>
</evidence>
<dbReference type="GO" id="GO:0005524">
    <property type="term" value="F:ATP binding"/>
    <property type="evidence" value="ECO:0007669"/>
    <property type="project" value="UniProtKB-UniRule"/>
</dbReference>
<keyword evidence="10" id="KW-0418">Kinase</keyword>
<feature type="transmembrane region" description="Helical" evidence="17">
    <location>
        <begin position="374"/>
        <end position="393"/>
    </location>
</feature>
<feature type="binding site" evidence="16">
    <location>
        <position position="468"/>
    </location>
    <ligand>
        <name>ATP</name>
        <dbReference type="ChEBI" id="CHEBI:30616"/>
    </ligand>
</feature>
<evidence type="ECO:0000256" key="8">
    <source>
        <dbReference type="ARBA" id="ARBA00022734"/>
    </source>
</evidence>
<dbReference type="CDD" id="cd06899">
    <property type="entry name" value="lectin_legume_LecRK_Arcelin_ConA"/>
    <property type="match status" value="1"/>
</dbReference>
<dbReference type="SUPFAM" id="SSF49899">
    <property type="entry name" value="Concanavalin A-like lectins/glucanases"/>
    <property type="match status" value="1"/>
</dbReference>
<keyword evidence="20" id="KW-1185">Reference proteome</keyword>
<keyword evidence="6 17" id="KW-0812">Transmembrane</keyword>
<evidence type="ECO:0000313" key="20">
    <source>
        <dbReference type="Proteomes" id="UP000825935"/>
    </source>
</evidence>
<evidence type="ECO:0000256" key="15">
    <source>
        <dbReference type="ARBA" id="ARBA00023180"/>
    </source>
</evidence>
<dbReference type="InterPro" id="IPR001220">
    <property type="entry name" value="Legume_lectin_dom"/>
</dbReference>
<evidence type="ECO:0000256" key="12">
    <source>
        <dbReference type="ARBA" id="ARBA00022989"/>
    </source>
</evidence>
<dbReference type="Gene3D" id="3.30.200.20">
    <property type="entry name" value="Phosphorylase Kinase, domain 1"/>
    <property type="match status" value="1"/>
</dbReference>
<comment type="similarity">
    <text evidence="3">In the C-terminal section; belongs to the protein kinase superfamily. Ser/Thr protein kinase family.</text>
</comment>
<protein>
    <recommendedName>
        <fullName evidence="18">Protein kinase domain-containing protein</fullName>
    </recommendedName>
</protein>
<evidence type="ECO:0000256" key="13">
    <source>
        <dbReference type="ARBA" id="ARBA00023136"/>
    </source>
</evidence>
<keyword evidence="4" id="KW-1003">Cell membrane</keyword>
<dbReference type="OrthoDB" id="4062651at2759"/>
<keyword evidence="13 17" id="KW-0472">Membrane</keyword>
<evidence type="ECO:0000256" key="1">
    <source>
        <dbReference type="ARBA" id="ARBA00004251"/>
    </source>
</evidence>
<organism evidence="19 20">
    <name type="scientific">Ceratopteris richardii</name>
    <name type="common">Triangle waterfern</name>
    <dbReference type="NCBI Taxonomy" id="49495"/>
    <lineage>
        <taxon>Eukaryota</taxon>
        <taxon>Viridiplantae</taxon>
        <taxon>Streptophyta</taxon>
        <taxon>Embryophyta</taxon>
        <taxon>Tracheophyta</taxon>
        <taxon>Polypodiopsida</taxon>
        <taxon>Polypodiidae</taxon>
        <taxon>Polypodiales</taxon>
        <taxon>Pteridineae</taxon>
        <taxon>Pteridaceae</taxon>
        <taxon>Parkerioideae</taxon>
        <taxon>Ceratopteris</taxon>
    </lineage>
</organism>
<dbReference type="GO" id="GO:0002229">
    <property type="term" value="P:defense response to oomycetes"/>
    <property type="evidence" value="ECO:0007669"/>
    <property type="project" value="UniProtKB-ARBA"/>
</dbReference>
<feature type="domain" description="Protein kinase" evidence="18">
    <location>
        <begin position="441"/>
        <end position="757"/>
    </location>
</feature>
<comment type="subcellular location">
    <subcellularLocation>
        <location evidence="1">Cell membrane</location>
        <topology evidence="1">Single-pass type I membrane protein</topology>
    </subcellularLocation>
</comment>
<evidence type="ECO:0000256" key="11">
    <source>
        <dbReference type="ARBA" id="ARBA00022840"/>
    </source>
</evidence>
<evidence type="ECO:0000256" key="10">
    <source>
        <dbReference type="ARBA" id="ARBA00022777"/>
    </source>
</evidence>
<evidence type="ECO:0000256" key="9">
    <source>
        <dbReference type="ARBA" id="ARBA00022741"/>
    </source>
</evidence>
<evidence type="ECO:0000259" key="18">
    <source>
        <dbReference type="PROSITE" id="PS50011"/>
    </source>
</evidence>
<dbReference type="InterPro" id="IPR011009">
    <property type="entry name" value="Kinase-like_dom_sf"/>
</dbReference>
<dbReference type="InterPro" id="IPR017441">
    <property type="entry name" value="Protein_kinase_ATP_BS"/>
</dbReference>
<dbReference type="CDD" id="cd14066">
    <property type="entry name" value="STKc_IRAK"/>
    <property type="match status" value="1"/>
</dbReference>
<keyword evidence="7" id="KW-0732">Signal</keyword>
<dbReference type="FunFam" id="1.10.510.10:FF:000240">
    <property type="entry name" value="Lectin-domain containing receptor kinase A4.3"/>
    <property type="match status" value="1"/>
</dbReference>
<name>A0A8T2Q9C2_CERRI</name>
<dbReference type="GO" id="GO:0005886">
    <property type="term" value="C:plasma membrane"/>
    <property type="evidence" value="ECO:0007669"/>
    <property type="project" value="UniProtKB-SubCell"/>
</dbReference>
<evidence type="ECO:0000256" key="5">
    <source>
        <dbReference type="ARBA" id="ARBA00022679"/>
    </source>
</evidence>
<evidence type="ECO:0000256" key="2">
    <source>
        <dbReference type="ARBA" id="ARBA00008536"/>
    </source>
</evidence>
<dbReference type="InterPro" id="IPR050528">
    <property type="entry name" value="L-type_Lectin-RKs"/>
</dbReference>
<dbReference type="EMBL" id="CM035442">
    <property type="protein sequence ID" value="KAH7280218.1"/>
    <property type="molecule type" value="Genomic_DNA"/>
</dbReference>
<dbReference type="InterPro" id="IPR008271">
    <property type="entry name" value="Ser/Thr_kinase_AS"/>
</dbReference>
<accession>A0A8T2Q9C2</accession>
<dbReference type="InterPro" id="IPR013320">
    <property type="entry name" value="ConA-like_dom_sf"/>
</dbReference>
<keyword evidence="15" id="KW-0325">Glycoprotein</keyword>
<gene>
    <name evidence="19" type="ORF">KP509_37G056400</name>
</gene>
<dbReference type="PANTHER" id="PTHR27007">
    <property type="match status" value="1"/>
</dbReference>
<evidence type="ECO:0000256" key="14">
    <source>
        <dbReference type="ARBA" id="ARBA00023170"/>
    </source>
</evidence>
<keyword evidence="12 17" id="KW-1133">Transmembrane helix</keyword>
<dbReference type="PROSITE" id="PS00108">
    <property type="entry name" value="PROTEIN_KINASE_ST"/>
    <property type="match status" value="1"/>
</dbReference>
<evidence type="ECO:0000256" key="3">
    <source>
        <dbReference type="ARBA" id="ARBA00010217"/>
    </source>
</evidence>
<keyword evidence="9 16" id="KW-0547">Nucleotide-binding</keyword>
<reference evidence="19" key="1">
    <citation type="submission" date="2021-08" db="EMBL/GenBank/DDBJ databases">
        <title>WGS assembly of Ceratopteris richardii.</title>
        <authorList>
            <person name="Marchant D.B."/>
            <person name="Chen G."/>
            <person name="Jenkins J."/>
            <person name="Shu S."/>
            <person name="Leebens-Mack J."/>
            <person name="Grimwood J."/>
            <person name="Schmutz J."/>
            <person name="Soltis P."/>
            <person name="Soltis D."/>
            <person name="Chen Z.-H."/>
        </authorList>
    </citation>
    <scope>NUCLEOTIDE SEQUENCE</scope>
    <source>
        <strain evidence="19">Whitten #5841</strain>
        <tissue evidence="19">Leaf</tissue>
    </source>
</reference>
<dbReference type="SMART" id="SM00220">
    <property type="entry name" value="S_TKc"/>
    <property type="match status" value="1"/>
</dbReference>
<dbReference type="SUPFAM" id="SSF56112">
    <property type="entry name" value="Protein kinase-like (PK-like)"/>
    <property type="match status" value="1"/>
</dbReference>
<dbReference type="PROSITE" id="PS00107">
    <property type="entry name" value="PROTEIN_KINASE_ATP"/>
    <property type="match status" value="1"/>
</dbReference>
<keyword evidence="14" id="KW-0675">Receptor</keyword>
<keyword evidence="8" id="KW-0430">Lectin</keyword>
<evidence type="ECO:0000256" key="16">
    <source>
        <dbReference type="PROSITE-ProRule" id="PRU10141"/>
    </source>
</evidence>
<comment type="caution">
    <text evidence="19">The sequence shown here is derived from an EMBL/GenBank/DDBJ whole genome shotgun (WGS) entry which is preliminary data.</text>
</comment>
<dbReference type="AlphaFoldDB" id="A0A8T2Q9C2"/>
<proteinExistence type="inferred from homology"/>
<dbReference type="Proteomes" id="UP000825935">
    <property type="component" value="Chromosome 37"/>
</dbReference>
<evidence type="ECO:0000256" key="17">
    <source>
        <dbReference type="SAM" id="Phobius"/>
    </source>
</evidence>
<dbReference type="Gene3D" id="2.60.120.200">
    <property type="match status" value="1"/>
</dbReference>
<dbReference type="Pfam" id="PF00069">
    <property type="entry name" value="Pkinase"/>
    <property type="match status" value="1"/>
</dbReference>
<evidence type="ECO:0000256" key="7">
    <source>
        <dbReference type="ARBA" id="ARBA00022729"/>
    </source>
</evidence>
<dbReference type="PROSITE" id="PS50011">
    <property type="entry name" value="PROTEIN_KINASE_DOM"/>
    <property type="match status" value="1"/>
</dbReference>